<keyword evidence="2" id="KW-1185">Reference proteome</keyword>
<evidence type="ECO:0000313" key="2">
    <source>
        <dbReference type="Proteomes" id="UP000270924"/>
    </source>
</evidence>
<dbReference type="AlphaFoldDB" id="A0A3P7DKN5"/>
<gene>
    <name evidence="1" type="ORF">WBA_LOCUS3806</name>
</gene>
<dbReference type="EMBL" id="UYWW01001389">
    <property type="protein sequence ID" value="VDM10420.1"/>
    <property type="molecule type" value="Genomic_DNA"/>
</dbReference>
<dbReference type="Proteomes" id="UP000270924">
    <property type="component" value="Unassembled WGS sequence"/>
</dbReference>
<sequence length="67" mass="7886">MEKIKEQFATGRRYQKMNHKMIKVLWSNRKLNCYNRLTVQGCLISEWSENGMFEVMQLLVGGGFNSI</sequence>
<reference evidence="1 2" key="1">
    <citation type="submission" date="2018-11" db="EMBL/GenBank/DDBJ databases">
        <authorList>
            <consortium name="Pathogen Informatics"/>
        </authorList>
    </citation>
    <scope>NUCLEOTIDE SEQUENCE [LARGE SCALE GENOMIC DNA]</scope>
</reference>
<name>A0A3P7DKN5_WUCBA</name>
<evidence type="ECO:0000313" key="1">
    <source>
        <dbReference type="EMBL" id="VDM10420.1"/>
    </source>
</evidence>
<organism evidence="1 2">
    <name type="scientific">Wuchereria bancrofti</name>
    <dbReference type="NCBI Taxonomy" id="6293"/>
    <lineage>
        <taxon>Eukaryota</taxon>
        <taxon>Metazoa</taxon>
        <taxon>Ecdysozoa</taxon>
        <taxon>Nematoda</taxon>
        <taxon>Chromadorea</taxon>
        <taxon>Rhabditida</taxon>
        <taxon>Spirurina</taxon>
        <taxon>Spiruromorpha</taxon>
        <taxon>Filarioidea</taxon>
        <taxon>Onchocercidae</taxon>
        <taxon>Wuchereria</taxon>
    </lineage>
</organism>
<dbReference type="InParanoid" id="A0A3P7DKN5"/>
<protein>
    <submittedName>
        <fullName evidence="1">Uncharacterized protein</fullName>
    </submittedName>
</protein>
<accession>A0A3P7DKN5</accession>
<proteinExistence type="predicted"/>